<comment type="caution">
    <text evidence="2">The sequence shown here is derived from an EMBL/GenBank/DDBJ whole genome shotgun (WGS) entry which is preliminary data.</text>
</comment>
<dbReference type="Gene3D" id="1.10.287.210">
    <property type="match status" value="1"/>
</dbReference>
<dbReference type="SUPFAM" id="SSF58069">
    <property type="entry name" value="Virus ectodomain"/>
    <property type="match status" value="1"/>
</dbReference>
<dbReference type="Pfam" id="PF00429">
    <property type="entry name" value="TLV_coat"/>
    <property type="match status" value="1"/>
</dbReference>
<dbReference type="InterPro" id="IPR018154">
    <property type="entry name" value="TLV/ENV_coat_polyprotein"/>
</dbReference>
<evidence type="ECO:0000256" key="1">
    <source>
        <dbReference type="ARBA" id="ARBA00023157"/>
    </source>
</evidence>
<dbReference type="PANTHER" id="PTHR10424:SF73">
    <property type="entry name" value="ENDOGENOUS RETROVIRUS GROUP FC1 ENV POLYPROTEIN-RELATED"/>
    <property type="match status" value="1"/>
</dbReference>
<keyword evidence="3" id="KW-1185">Reference proteome</keyword>
<evidence type="ECO:0000313" key="3">
    <source>
        <dbReference type="Proteomes" id="UP000660247"/>
    </source>
</evidence>
<keyword evidence="1" id="KW-1015">Disulfide bond</keyword>
<accession>A0A851D1R3</accession>
<dbReference type="Proteomes" id="UP000660247">
    <property type="component" value="Unassembled WGS sequence"/>
</dbReference>
<sequence length="95" mass="10579">TKFHSFVWGFFPCLQVSELEKAIVNISAVTEQIEHETSDAITALQEEISEIAKISTQNRMALDMLLASPEGVCTVINTSCCVYIDQSRRIATDLK</sequence>
<dbReference type="OrthoDB" id="8949317at2759"/>
<proteinExistence type="predicted"/>
<evidence type="ECO:0000313" key="2">
    <source>
        <dbReference type="EMBL" id="NWI63499.1"/>
    </source>
</evidence>
<feature type="non-terminal residue" evidence="2">
    <location>
        <position position="95"/>
    </location>
</feature>
<dbReference type="PANTHER" id="PTHR10424">
    <property type="entry name" value="VIRAL ENVELOPE PROTEIN"/>
    <property type="match status" value="1"/>
</dbReference>
<dbReference type="EMBL" id="WEIS01016522">
    <property type="protein sequence ID" value="NWI63499.1"/>
    <property type="molecule type" value="Genomic_DNA"/>
</dbReference>
<feature type="non-terminal residue" evidence="2">
    <location>
        <position position="1"/>
    </location>
</feature>
<reference evidence="2" key="1">
    <citation type="submission" date="2019-10" db="EMBL/GenBank/DDBJ databases">
        <title>Bird 10,000 Genomes (B10K) Project - Family phase.</title>
        <authorList>
            <person name="Zhang G."/>
        </authorList>
    </citation>
    <scope>NUCLEOTIDE SEQUENCE</scope>
    <source>
        <strain evidence="2">B10K-DU-002-69</strain>
        <tissue evidence="2">Muscle</tissue>
    </source>
</reference>
<organism evidence="2 3">
    <name type="scientific">Todus mexicanus</name>
    <name type="common">Puerto Rican tody</name>
    <dbReference type="NCBI Taxonomy" id="135184"/>
    <lineage>
        <taxon>Eukaryota</taxon>
        <taxon>Metazoa</taxon>
        <taxon>Chordata</taxon>
        <taxon>Craniata</taxon>
        <taxon>Vertebrata</taxon>
        <taxon>Euteleostomi</taxon>
        <taxon>Archelosauria</taxon>
        <taxon>Archosauria</taxon>
        <taxon>Dinosauria</taxon>
        <taxon>Saurischia</taxon>
        <taxon>Theropoda</taxon>
        <taxon>Coelurosauria</taxon>
        <taxon>Aves</taxon>
        <taxon>Neognathae</taxon>
        <taxon>Neoaves</taxon>
        <taxon>Telluraves</taxon>
        <taxon>Coraciimorphae</taxon>
        <taxon>Coraciiformes</taxon>
        <taxon>Todidae</taxon>
        <taxon>Todus</taxon>
    </lineage>
</organism>
<gene>
    <name evidence="2" type="primary">Ervv2_0</name>
    <name evidence="2" type="ORF">TODMEX_R10727</name>
</gene>
<protein>
    <submittedName>
        <fullName evidence="2">ERVV2 protein</fullName>
    </submittedName>
</protein>
<dbReference type="AlphaFoldDB" id="A0A851D1R3"/>
<name>A0A851D1R3_TODME</name>